<dbReference type="RefSeq" id="WP_133286528.1">
    <property type="nucleotide sequence ID" value="NZ_SMSJ01000001.1"/>
</dbReference>
<keyword evidence="2" id="KW-1185">Reference proteome</keyword>
<proteinExistence type="predicted"/>
<comment type="caution">
    <text evidence="1">The sequence shown here is derived from an EMBL/GenBank/DDBJ whole genome shotgun (WGS) entry which is preliminary data.</text>
</comment>
<gene>
    <name evidence="1" type="ORF">E2C06_00020</name>
</gene>
<dbReference type="AlphaFoldDB" id="A0A4R5QNT8"/>
<dbReference type="Proteomes" id="UP000295096">
    <property type="component" value="Unassembled WGS sequence"/>
</dbReference>
<reference evidence="1 2" key="1">
    <citation type="journal article" date="2016" name="J. Microbiol.">
        <title>Dankookia rubra gen. nov., sp. nov., an alphaproteobacterium isolated from sediment of a shallow stream.</title>
        <authorList>
            <person name="Kim W.H."/>
            <person name="Kim D.H."/>
            <person name="Kang K."/>
            <person name="Ahn T.Y."/>
        </authorList>
    </citation>
    <scope>NUCLEOTIDE SEQUENCE [LARGE SCALE GENOMIC DNA]</scope>
    <source>
        <strain evidence="1 2">JCM30602</strain>
    </source>
</reference>
<protein>
    <submittedName>
        <fullName evidence="1">Uncharacterized protein</fullName>
    </submittedName>
</protein>
<evidence type="ECO:0000313" key="2">
    <source>
        <dbReference type="Proteomes" id="UP000295096"/>
    </source>
</evidence>
<evidence type="ECO:0000313" key="1">
    <source>
        <dbReference type="EMBL" id="TDH64371.1"/>
    </source>
</evidence>
<accession>A0A4R5QNT8</accession>
<sequence length="75" mass="8015">MPTEPDLVVPTLEAISRWSGVSLPNEAARLGLADYVALLAELEALRGTVVFEDEPSSFEAALRDCMEPAQKGAAQ</sequence>
<organism evidence="1 2">
    <name type="scientific">Dankookia rubra</name>
    <dbReference type="NCBI Taxonomy" id="1442381"/>
    <lineage>
        <taxon>Bacteria</taxon>
        <taxon>Pseudomonadati</taxon>
        <taxon>Pseudomonadota</taxon>
        <taxon>Alphaproteobacteria</taxon>
        <taxon>Acetobacterales</taxon>
        <taxon>Roseomonadaceae</taxon>
        <taxon>Dankookia</taxon>
    </lineage>
</organism>
<dbReference type="EMBL" id="SMSJ01000001">
    <property type="protein sequence ID" value="TDH64371.1"/>
    <property type="molecule type" value="Genomic_DNA"/>
</dbReference>
<name>A0A4R5QNT8_9PROT</name>
<dbReference type="OrthoDB" id="7281611at2"/>